<dbReference type="Gene3D" id="3.40.50.150">
    <property type="entry name" value="Vaccinia Virus protein VP39"/>
    <property type="match status" value="1"/>
</dbReference>
<reference evidence="5 6" key="1">
    <citation type="submission" date="2019-01" db="EMBL/GenBank/DDBJ databases">
        <title>Draft genome sequences of the type strains of six Macrococcus species.</title>
        <authorList>
            <person name="Mazhar S."/>
            <person name="Altermann E."/>
            <person name="Hill C."/>
            <person name="Mcauliffe O."/>
        </authorList>
    </citation>
    <scope>NUCLEOTIDE SEQUENCE [LARGE SCALE GENOMIC DNA]</scope>
    <source>
        <strain evidence="5 6">ATCC 51828</strain>
    </source>
</reference>
<dbReference type="GO" id="GO:0008757">
    <property type="term" value="F:S-adenosylmethionine-dependent methyltransferase activity"/>
    <property type="evidence" value="ECO:0007669"/>
    <property type="project" value="InterPro"/>
</dbReference>
<keyword evidence="3" id="KW-0808">Transferase</keyword>
<comment type="caution">
    <text evidence="5">The sequence shown here is derived from an EMBL/GenBank/DDBJ whole genome shotgun (WGS) entry which is preliminary data.</text>
</comment>
<comment type="similarity">
    <text evidence="1">Belongs to the methyltransferase superfamily.</text>
</comment>
<sequence>MTGGTYVDHTEIFTTKAALYEKSKPSYPDELLTFLKQKFNIKEDTLIADMGAGTGRFTEKILDLGCRVIAVEPNQTMADRLRDSLLCDQLEVSERPAEHTDIEEKSVDLVVAAQSFHWFHWQNFREECRRILKPHGHVCLIWNIKDEDAMINRRTDDICKVYCPDYKGQSEGPTNDHSSIIQFFDGEFELYEAQNDSCYDQQRFIERCLSSSYALEKADDNYDAFKTALYTIFETFAVEGKVIVPHTTRCYYGKI</sequence>
<dbReference type="Pfam" id="PF08241">
    <property type="entry name" value="Methyltransf_11"/>
    <property type="match status" value="1"/>
</dbReference>
<name>A0A9Q8FR09_9STAP</name>
<evidence type="ECO:0000313" key="6">
    <source>
        <dbReference type="Proteomes" id="UP000295280"/>
    </source>
</evidence>
<dbReference type="InterPro" id="IPR013216">
    <property type="entry name" value="Methyltransf_11"/>
</dbReference>
<protein>
    <submittedName>
        <fullName evidence="5">Class I SAM-dependent methyltransferase</fullName>
    </submittedName>
</protein>
<proteinExistence type="inferred from homology"/>
<evidence type="ECO:0000256" key="1">
    <source>
        <dbReference type="ARBA" id="ARBA00008361"/>
    </source>
</evidence>
<dbReference type="EMBL" id="SCWD01000002">
    <property type="protein sequence ID" value="TDM02505.1"/>
    <property type="molecule type" value="Genomic_DNA"/>
</dbReference>
<accession>A0A9Q8FR09</accession>
<evidence type="ECO:0000259" key="4">
    <source>
        <dbReference type="Pfam" id="PF08241"/>
    </source>
</evidence>
<dbReference type="PANTHER" id="PTHR44942:SF4">
    <property type="entry name" value="METHYLTRANSFERASE TYPE 11 DOMAIN-CONTAINING PROTEIN"/>
    <property type="match status" value="1"/>
</dbReference>
<dbReference type="AlphaFoldDB" id="A0A9Q8FR09"/>
<keyword evidence="6" id="KW-1185">Reference proteome</keyword>
<keyword evidence="2 5" id="KW-0489">Methyltransferase</keyword>
<organism evidence="5 6">
    <name type="scientific">Macrococcus carouselicus</name>
    <dbReference type="NCBI Taxonomy" id="69969"/>
    <lineage>
        <taxon>Bacteria</taxon>
        <taxon>Bacillati</taxon>
        <taxon>Bacillota</taxon>
        <taxon>Bacilli</taxon>
        <taxon>Bacillales</taxon>
        <taxon>Staphylococcaceae</taxon>
        <taxon>Macrococcus</taxon>
    </lineage>
</organism>
<dbReference type="Proteomes" id="UP000295280">
    <property type="component" value="Unassembled WGS sequence"/>
</dbReference>
<dbReference type="OrthoDB" id="9797252at2"/>
<evidence type="ECO:0000256" key="3">
    <source>
        <dbReference type="ARBA" id="ARBA00022679"/>
    </source>
</evidence>
<dbReference type="PANTHER" id="PTHR44942">
    <property type="entry name" value="METHYLTRANSF_11 DOMAIN-CONTAINING PROTEIN"/>
    <property type="match status" value="1"/>
</dbReference>
<gene>
    <name evidence="5" type="ORF">ERX40_08090</name>
</gene>
<evidence type="ECO:0000256" key="2">
    <source>
        <dbReference type="ARBA" id="ARBA00022603"/>
    </source>
</evidence>
<dbReference type="InterPro" id="IPR051052">
    <property type="entry name" value="Diverse_substrate_MTase"/>
</dbReference>
<dbReference type="CDD" id="cd02440">
    <property type="entry name" value="AdoMet_MTases"/>
    <property type="match status" value="1"/>
</dbReference>
<feature type="domain" description="Methyltransferase type 11" evidence="4">
    <location>
        <begin position="49"/>
        <end position="139"/>
    </location>
</feature>
<dbReference type="InterPro" id="IPR029063">
    <property type="entry name" value="SAM-dependent_MTases_sf"/>
</dbReference>
<dbReference type="GO" id="GO:0032259">
    <property type="term" value="P:methylation"/>
    <property type="evidence" value="ECO:0007669"/>
    <property type="project" value="UniProtKB-KW"/>
</dbReference>
<dbReference type="SUPFAM" id="SSF53335">
    <property type="entry name" value="S-adenosyl-L-methionine-dependent methyltransferases"/>
    <property type="match status" value="1"/>
</dbReference>
<evidence type="ECO:0000313" key="5">
    <source>
        <dbReference type="EMBL" id="TDM02505.1"/>
    </source>
</evidence>